<name>A0A835AEI4_9POAL</name>
<keyword evidence="3" id="KW-1185">Reference proteome</keyword>
<proteinExistence type="predicted"/>
<reference evidence="2" key="1">
    <citation type="submission" date="2020-07" db="EMBL/GenBank/DDBJ databases">
        <title>Genome sequence and genetic diversity analysis of an under-domesticated orphan crop, white fonio (Digitaria exilis).</title>
        <authorList>
            <person name="Bennetzen J.L."/>
            <person name="Chen S."/>
            <person name="Ma X."/>
            <person name="Wang X."/>
            <person name="Yssel A.E.J."/>
            <person name="Chaluvadi S.R."/>
            <person name="Johnson M."/>
            <person name="Gangashetty P."/>
            <person name="Hamidou F."/>
            <person name="Sanogo M.D."/>
            <person name="Zwaenepoel A."/>
            <person name="Wallace J."/>
            <person name="Van De Peer Y."/>
            <person name="Van Deynze A."/>
        </authorList>
    </citation>
    <scope>NUCLEOTIDE SEQUENCE</scope>
    <source>
        <tissue evidence="2">Leaves</tissue>
    </source>
</reference>
<gene>
    <name evidence="2" type="ORF">HU200_057989</name>
</gene>
<feature type="region of interest" description="Disordered" evidence="1">
    <location>
        <begin position="1"/>
        <end position="77"/>
    </location>
</feature>
<sequence length="110" mass="11963">MVSMGFLEPSTGRADRGEATGLGNSENCWKRASPHPSDIPPTSSQFKKACGKHARAPFFLPRPPPASEEEHPDHNSRLVAIASTATTKRERMAMAIERGRDYERGCGRGG</sequence>
<dbReference type="AlphaFoldDB" id="A0A835AEI4"/>
<protein>
    <submittedName>
        <fullName evidence="2">Uncharacterized protein</fullName>
    </submittedName>
</protein>
<evidence type="ECO:0000313" key="2">
    <source>
        <dbReference type="EMBL" id="KAF8660406.1"/>
    </source>
</evidence>
<evidence type="ECO:0000313" key="3">
    <source>
        <dbReference type="Proteomes" id="UP000636709"/>
    </source>
</evidence>
<dbReference type="EMBL" id="JACEFO010002444">
    <property type="protein sequence ID" value="KAF8660406.1"/>
    <property type="molecule type" value="Genomic_DNA"/>
</dbReference>
<organism evidence="2 3">
    <name type="scientific">Digitaria exilis</name>
    <dbReference type="NCBI Taxonomy" id="1010633"/>
    <lineage>
        <taxon>Eukaryota</taxon>
        <taxon>Viridiplantae</taxon>
        <taxon>Streptophyta</taxon>
        <taxon>Embryophyta</taxon>
        <taxon>Tracheophyta</taxon>
        <taxon>Spermatophyta</taxon>
        <taxon>Magnoliopsida</taxon>
        <taxon>Liliopsida</taxon>
        <taxon>Poales</taxon>
        <taxon>Poaceae</taxon>
        <taxon>PACMAD clade</taxon>
        <taxon>Panicoideae</taxon>
        <taxon>Panicodae</taxon>
        <taxon>Paniceae</taxon>
        <taxon>Anthephorinae</taxon>
        <taxon>Digitaria</taxon>
    </lineage>
</organism>
<comment type="caution">
    <text evidence="2">The sequence shown here is derived from an EMBL/GenBank/DDBJ whole genome shotgun (WGS) entry which is preliminary data.</text>
</comment>
<accession>A0A835AEI4</accession>
<dbReference type="Proteomes" id="UP000636709">
    <property type="component" value="Unassembled WGS sequence"/>
</dbReference>
<evidence type="ECO:0000256" key="1">
    <source>
        <dbReference type="SAM" id="MobiDB-lite"/>
    </source>
</evidence>